<dbReference type="HOGENOM" id="CLU_099718_0_0_2"/>
<dbReference type="EMBL" id="CP002590">
    <property type="protein sequence ID" value="AEA12137.1"/>
    <property type="molecule type" value="Genomic_DNA"/>
</dbReference>
<comment type="subcellular location">
    <subcellularLocation>
        <location evidence="1">Membrane</location>
        <topology evidence="1">Multi-pass membrane protein</topology>
    </subcellularLocation>
</comment>
<reference key="2">
    <citation type="submission" date="2011-03" db="EMBL/GenBank/DDBJ databases">
        <title>Complete genome sequence of the thermoacidophilic crenarchaeon Thermoproteus uzoniensis 768-20.</title>
        <authorList>
            <person name="Mardanov A.V."/>
            <person name="Gumerov V.M."/>
            <person name="Beletsky A.V."/>
            <person name="Prokofeva M.I."/>
            <person name="Bonch-Osmolovskaya E.A."/>
            <person name="Ravin N.V."/>
            <person name="Skryabin K.G."/>
        </authorList>
    </citation>
    <scope>NUCLEOTIDE SEQUENCE</scope>
    <source>
        <strain>768-20</strain>
    </source>
</reference>
<dbReference type="GO" id="GO:0016020">
    <property type="term" value="C:membrane"/>
    <property type="evidence" value="ECO:0007669"/>
    <property type="project" value="UniProtKB-SubCell"/>
</dbReference>
<dbReference type="OrthoDB" id="86131at2157"/>
<dbReference type="PANTHER" id="PTHR35864">
    <property type="entry name" value="ZINC METALLOPROTEASE MJ0611-RELATED"/>
    <property type="match status" value="1"/>
</dbReference>
<keyword evidence="3 5" id="KW-1133">Transmembrane helix</keyword>
<name>F2L481_THEU7</name>
<feature type="transmembrane region" description="Helical" evidence="5">
    <location>
        <begin position="150"/>
        <end position="168"/>
    </location>
</feature>
<dbReference type="Proteomes" id="UP000008138">
    <property type="component" value="Chromosome"/>
</dbReference>
<dbReference type="KEGG" id="tuz:TUZN_0645"/>
<dbReference type="GeneID" id="10360186"/>
<dbReference type="Pfam" id="PF02163">
    <property type="entry name" value="Peptidase_M50"/>
    <property type="match status" value="1"/>
</dbReference>
<reference evidence="7 8" key="1">
    <citation type="journal article" date="2011" name="J. Bacteriol.">
        <title>Complete genome sequence of the thermoacidophilic crenarchaeon Thermoproteus uzoniensis 768-20.</title>
        <authorList>
            <person name="Mardanov A.V."/>
            <person name="Gumerov V.M."/>
            <person name="Beletsky A.V."/>
            <person name="Prokofeva M.I."/>
            <person name="Bonch-Osmolovskaya E.A."/>
            <person name="Ravin N.V."/>
            <person name="Skryabin K.G."/>
        </authorList>
    </citation>
    <scope>NUCLEOTIDE SEQUENCE [LARGE SCALE GENOMIC DNA]</scope>
    <source>
        <strain evidence="7 8">768-20</strain>
    </source>
</reference>
<feature type="transmembrane region" description="Helical" evidence="5">
    <location>
        <begin position="122"/>
        <end position="143"/>
    </location>
</feature>
<dbReference type="RefSeq" id="WP_013679473.1">
    <property type="nucleotide sequence ID" value="NC_015315.1"/>
</dbReference>
<protein>
    <submittedName>
        <fullName evidence="7">Peptidase family M50 protein</fullName>
    </submittedName>
</protein>
<feature type="transmembrane region" description="Helical" evidence="5">
    <location>
        <begin position="174"/>
        <end position="194"/>
    </location>
</feature>
<evidence type="ECO:0000256" key="2">
    <source>
        <dbReference type="ARBA" id="ARBA00022692"/>
    </source>
</evidence>
<evidence type="ECO:0000313" key="7">
    <source>
        <dbReference type="EMBL" id="AEA12137.1"/>
    </source>
</evidence>
<evidence type="ECO:0000313" key="8">
    <source>
        <dbReference type="Proteomes" id="UP000008138"/>
    </source>
</evidence>
<evidence type="ECO:0000256" key="4">
    <source>
        <dbReference type="ARBA" id="ARBA00023136"/>
    </source>
</evidence>
<organism evidence="7 8">
    <name type="scientific">Thermoproteus uzoniensis (strain 768-20)</name>
    <dbReference type="NCBI Taxonomy" id="999630"/>
    <lineage>
        <taxon>Archaea</taxon>
        <taxon>Thermoproteota</taxon>
        <taxon>Thermoprotei</taxon>
        <taxon>Thermoproteales</taxon>
        <taxon>Thermoproteaceae</taxon>
        <taxon>Thermoproteus</taxon>
    </lineage>
</organism>
<evidence type="ECO:0000259" key="6">
    <source>
        <dbReference type="Pfam" id="PF02163"/>
    </source>
</evidence>
<gene>
    <name evidence="7" type="ordered locus">TUZN_0645</name>
</gene>
<accession>F2L481</accession>
<dbReference type="InterPro" id="IPR008915">
    <property type="entry name" value="Peptidase_M50"/>
</dbReference>
<evidence type="ECO:0000256" key="1">
    <source>
        <dbReference type="ARBA" id="ARBA00004141"/>
    </source>
</evidence>
<sequence length="196" mass="21603">MGWPYRPYTSEVVDFVLAIASVAVAYVFNIANPISGFLLPTIAIAIAIVPHELAHRQAARRRGCWSRFVLYRPGFLVTLIVNGLVGAFTRTPVLFISGYTLISCHSYTREDDGLISLAGPLTNIAVALLSLALLSLPIALGLLSIQFLIYLMRLNAFVAFFNLLPLGPLDGSKIFRWNIAVWAVMFLVAIYLSFIL</sequence>
<dbReference type="eggNOG" id="arCOG00614">
    <property type="taxonomic scope" value="Archaea"/>
</dbReference>
<evidence type="ECO:0000256" key="5">
    <source>
        <dbReference type="SAM" id="Phobius"/>
    </source>
</evidence>
<dbReference type="AlphaFoldDB" id="F2L481"/>
<proteinExistence type="predicted"/>
<feature type="transmembrane region" description="Helical" evidence="5">
    <location>
        <begin position="75"/>
        <end position="102"/>
    </location>
</feature>
<keyword evidence="4 5" id="KW-0472">Membrane</keyword>
<evidence type="ECO:0000256" key="3">
    <source>
        <dbReference type="ARBA" id="ARBA00022989"/>
    </source>
</evidence>
<feature type="domain" description="Peptidase M50" evidence="6">
    <location>
        <begin position="42"/>
        <end position="177"/>
    </location>
</feature>
<dbReference type="InterPro" id="IPR052348">
    <property type="entry name" value="Metallopeptidase_M50B"/>
</dbReference>
<keyword evidence="8" id="KW-1185">Reference proteome</keyword>
<dbReference type="STRING" id="999630.TUZN_0645"/>
<feature type="transmembrane region" description="Helical" evidence="5">
    <location>
        <begin position="37"/>
        <end position="54"/>
    </location>
</feature>
<dbReference type="PANTHER" id="PTHR35864:SF1">
    <property type="entry name" value="ZINC METALLOPROTEASE YWHC-RELATED"/>
    <property type="match status" value="1"/>
</dbReference>
<keyword evidence="2 5" id="KW-0812">Transmembrane</keyword>
<dbReference type="GO" id="GO:0006508">
    <property type="term" value="P:proteolysis"/>
    <property type="evidence" value="ECO:0007669"/>
    <property type="project" value="InterPro"/>
</dbReference>